<dbReference type="InterPro" id="IPR002051">
    <property type="entry name" value="Haem_Oase"/>
</dbReference>
<dbReference type="EMBL" id="JAPEVB010000004">
    <property type="protein sequence ID" value="KAJ4389616.1"/>
    <property type="molecule type" value="Genomic_DNA"/>
</dbReference>
<feature type="compositionally biased region" description="Acidic residues" evidence="4">
    <location>
        <begin position="231"/>
        <end position="240"/>
    </location>
</feature>
<keyword evidence="2" id="KW-0479">Metal-binding</keyword>
<keyword evidence="5" id="KW-0812">Transmembrane</keyword>
<feature type="transmembrane region" description="Helical" evidence="5">
    <location>
        <begin position="171"/>
        <end position="190"/>
    </location>
</feature>
<feature type="region of interest" description="Disordered" evidence="4">
    <location>
        <begin position="370"/>
        <end position="394"/>
    </location>
</feature>
<evidence type="ECO:0000256" key="1">
    <source>
        <dbReference type="ARBA" id="ARBA00022617"/>
    </source>
</evidence>
<feature type="transmembrane region" description="Helical" evidence="5">
    <location>
        <begin position="479"/>
        <end position="504"/>
    </location>
</feature>
<dbReference type="OrthoDB" id="652091at2759"/>
<evidence type="ECO:0000256" key="2">
    <source>
        <dbReference type="ARBA" id="ARBA00022723"/>
    </source>
</evidence>
<dbReference type="Proteomes" id="UP001140453">
    <property type="component" value="Unassembled WGS sequence"/>
</dbReference>
<dbReference type="AlphaFoldDB" id="A0A9W9CW84"/>
<evidence type="ECO:0000256" key="4">
    <source>
        <dbReference type="SAM" id="MobiDB-lite"/>
    </source>
</evidence>
<reference evidence="6" key="1">
    <citation type="submission" date="2022-10" db="EMBL/GenBank/DDBJ databases">
        <title>Tapping the CABI collections for fungal endophytes: first genome assemblies for Collariella, Neodidymelliopsis, Ascochyta clinopodiicola, Didymella pomorum, Didymosphaeria variabile, Neocosmospora piperis and Neocucurbitaria cava.</title>
        <authorList>
            <person name="Hill R."/>
        </authorList>
    </citation>
    <scope>NUCLEOTIDE SEQUENCE</scope>
    <source>
        <strain evidence="6">IMI 355082</strain>
    </source>
</reference>
<dbReference type="PANTHER" id="PTHR10720:SF0">
    <property type="entry name" value="HEME OXYGENASE"/>
    <property type="match status" value="1"/>
</dbReference>
<evidence type="ECO:0000256" key="5">
    <source>
        <dbReference type="SAM" id="Phobius"/>
    </source>
</evidence>
<dbReference type="InterPro" id="IPR016084">
    <property type="entry name" value="Haem_Oase-like_multi-hlx"/>
</dbReference>
<feature type="compositionally biased region" description="Low complexity" evidence="4">
    <location>
        <begin position="380"/>
        <end position="389"/>
    </location>
</feature>
<dbReference type="Gene3D" id="1.20.910.10">
    <property type="entry name" value="Heme oxygenase-like"/>
    <property type="match status" value="1"/>
</dbReference>
<keyword evidence="5" id="KW-0472">Membrane</keyword>
<dbReference type="Pfam" id="PF01126">
    <property type="entry name" value="Heme_oxygenase"/>
    <property type="match status" value="1"/>
</dbReference>
<dbReference type="GO" id="GO:0004392">
    <property type="term" value="F:heme oxygenase (decyclizing) activity"/>
    <property type="evidence" value="ECO:0007669"/>
    <property type="project" value="InterPro"/>
</dbReference>
<accession>A0A9W9CW84</accession>
<feature type="compositionally biased region" description="Basic and acidic residues" evidence="4">
    <location>
        <begin position="216"/>
        <end position="230"/>
    </location>
</feature>
<sequence>MAASTTSEERDAPSLSHQINASIAASHTTLNRLILDRMPRAVPPYTDNPSTYITGLLHVGAVYIAFESLWQNLLGIHSEIAPFPYSFPFNNPEQQQQQDGAPKITARTRRVLEEAYSPTMLRAARIKADVQTMTGWSDHVFEQQLRAAGTSGRLGKLTLHIRDVVNAKPHFLLAYAYTLYLALLSGGSYIRTELMYLDRDFWEATPTPVMPGMVECKPDKSSRPRRRQGESEDENEDDDSDAPRRLPLDFLDFDPPLGTNPRQQTKILKSDFKVRLAAADALLTEPERSDIVAETALIFQHLEGMVAQLDKVFDGPNTTSSKTYAHRALGGVGGRLRDSIAIAKGRLLRTRRKSSGGSLVTATVSALAEEDASGIESKSSRLSSVSNSSGGDKDAVQAVGFDAQHEQDDDLLARDAVVPRDGFRTVRYGSDLVRSKRRATPSNSRNGRDHHAPHGFDGASDRCCPMSRGSAIKVTTPDYALYAIVSNLVLLGGMMGVFIAWLWMRHGEPVTGL</sequence>
<dbReference type="SUPFAM" id="SSF48613">
    <property type="entry name" value="Heme oxygenase-like"/>
    <property type="match status" value="1"/>
</dbReference>
<dbReference type="InterPro" id="IPR016053">
    <property type="entry name" value="Haem_Oase-like"/>
</dbReference>
<comment type="caution">
    <text evidence="6">The sequence shown here is derived from an EMBL/GenBank/DDBJ whole genome shotgun (WGS) entry which is preliminary data.</text>
</comment>
<keyword evidence="3" id="KW-0408">Iron</keyword>
<evidence type="ECO:0008006" key="8">
    <source>
        <dbReference type="Google" id="ProtNLM"/>
    </source>
</evidence>
<dbReference type="GO" id="GO:0006788">
    <property type="term" value="P:heme oxidation"/>
    <property type="evidence" value="ECO:0007669"/>
    <property type="project" value="InterPro"/>
</dbReference>
<evidence type="ECO:0000256" key="3">
    <source>
        <dbReference type="ARBA" id="ARBA00023004"/>
    </source>
</evidence>
<keyword evidence="5" id="KW-1133">Transmembrane helix</keyword>
<dbReference type="GO" id="GO:0046872">
    <property type="term" value="F:metal ion binding"/>
    <property type="evidence" value="ECO:0007669"/>
    <property type="project" value="UniProtKB-KW"/>
</dbReference>
<feature type="region of interest" description="Disordered" evidence="4">
    <location>
        <begin position="212"/>
        <end position="245"/>
    </location>
</feature>
<dbReference type="PANTHER" id="PTHR10720">
    <property type="entry name" value="HEME OXYGENASE"/>
    <property type="match status" value="1"/>
</dbReference>
<feature type="region of interest" description="Disordered" evidence="4">
    <location>
        <begin position="434"/>
        <end position="460"/>
    </location>
</feature>
<keyword evidence="7" id="KW-1185">Reference proteome</keyword>
<protein>
    <recommendedName>
        <fullName evidence="8">Heme oxygenase</fullName>
    </recommendedName>
</protein>
<name>A0A9W9CW84_9PEZI</name>
<proteinExistence type="predicted"/>
<keyword evidence="1" id="KW-0349">Heme</keyword>
<evidence type="ECO:0000313" key="7">
    <source>
        <dbReference type="Proteomes" id="UP001140453"/>
    </source>
</evidence>
<organism evidence="6 7">
    <name type="scientific">Gnomoniopsis smithogilvyi</name>
    <dbReference type="NCBI Taxonomy" id="1191159"/>
    <lineage>
        <taxon>Eukaryota</taxon>
        <taxon>Fungi</taxon>
        <taxon>Dikarya</taxon>
        <taxon>Ascomycota</taxon>
        <taxon>Pezizomycotina</taxon>
        <taxon>Sordariomycetes</taxon>
        <taxon>Sordariomycetidae</taxon>
        <taxon>Diaporthales</taxon>
        <taxon>Gnomoniaceae</taxon>
        <taxon>Gnomoniopsis</taxon>
    </lineage>
</organism>
<evidence type="ECO:0000313" key="6">
    <source>
        <dbReference type="EMBL" id="KAJ4389616.1"/>
    </source>
</evidence>
<gene>
    <name evidence="6" type="ORF">N0V93_007087</name>
</gene>
<dbReference type="CDD" id="cd19165">
    <property type="entry name" value="HemeO"/>
    <property type="match status" value="1"/>
</dbReference>